<comment type="similarity">
    <text evidence="1">Belongs to the LysR transcriptional regulatory family.</text>
</comment>
<dbReference type="PROSITE" id="PS50931">
    <property type="entry name" value="HTH_LYSR"/>
    <property type="match status" value="1"/>
</dbReference>
<dbReference type="EMBL" id="CP041616">
    <property type="protein sequence ID" value="QDO89517.1"/>
    <property type="molecule type" value="Genomic_DNA"/>
</dbReference>
<dbReference type="GO" id="GO:0003700">
    <property type="term" value="F:DNA-binding transcription factor activity"/>
    <property type="evidence" value="ECO:0007669"/>
    <property type="project" value="InterPro"/>
</dbReference>
<dbReference type="Gene3D" id="1.10.10.10">
    <property type="entry name" value="Winged helix-like DNA-binding domain superfamily/Winged helix DNA-binding domain"/>
    <property type="match status" value="1"/>
</dbReference>
<dbReference type="PRINTS" id="PR00039">
    <property type="entry name" value="HTHLYSR"/>
</dbReference>
<name>A0A516GDD7_9MICO</name>
<dbReference type="SUPFAM" id="SSF53850">
    <property type="entry name" value="Periplasmic binding protein-like II"/>
    <property type="match status" value="1"/>
</dbReference>
<dbReference type="Proteomes" id="UP000315395">
    <property type="component" value="Chromosome"/>
</dbReference>
<evidence type="ECO:0000259" key="5">
    <source>
        <dbReference type="PROSITE" id="PS50931"/>
    </source>
</evidence>
<dbReference type="SUPFAM" id="SSF46785">
    <property type="entry name" value="Winged helix' DNA-binding domain"/>
    <property type="match status" value="1"/>
</dbReference>
<evidence type="ECO:0000256" key="4">
    <source>
        <dbReference type="ARBA" id="ARBA00023163"/>
    </source>
</evidence>
<dbReference type="PANTHER" id="PTHR30346">
    <property type="entry name" value="TRANSCRIPTIONAL DUAL REGULATOR HCAR-RELATED"/>
    <property type="match status" value="1"/>
</dbReference>
<evidence type="ECO:0000313" key="6">
    <source>
        <dbReference type="EMBL" id="QDO89517.1"/>
    </source>
</evidence>
<dbReference type="GO" id="GO:0032993">
    <property type="term" value="C:protein-DNA complex"/>
    <property type="evidence" value="ECO:0007669"/>
    <property type="project" value="TreeGrafter"/>
</dbReference>
<dbReference type="KEGG" id="orz:FNH13_15220"/>
<dbReference type="Pfam" id="PF00126">
    <property type="entry name" value="HTH_1"/>
    <property type="match status" value="1"/>
</dbReference>
<evidence type="ECO:0000313" key="7">
    <source>
        <dbReference type="Proteomes" id="UP000315395"/>
    </source>
</evidence>
<dbReference type="InterPro" id="IPR000847">
    <property type="entry name" value="LysR_HTH_N"/>
</dbReference>
<organism evidence="6 7">
    <name type="scientific">Ornithinimicrobium ciconiae</name>
    <dbReference type="NCBI Taxonomy" id="2594265"/>
    <lineage>
        <taxon>Bacteria</taxon>
        <taxon>Bacillati</taxon>
        <taxon>Actinomycetota</taxon>
        <taxon>Actinomycetes</taxon>
        <taxon>Micrococcales</taxon>
        <taxon>Ornithinimicrobiaceae</taxon>
        <taxon>Ornithinimicrobium</taxon>
    </lineage>
</organism>
<dbReference type="RefSeq" id="WP_143784203.1">
    <property type="nucleotide sequence ID" value="NZ_CP041616.1"/>
</dbReference>
<evidence type="ECO:0000256" key="3">
    <source>
        <dbReference type="ARBA" id="ARBA00023125"/>
    </source>
</evidence>
<proteinExistence type="inferred from homology"/>
<reference evidence="6 7" key="1">
    <citation type="submission" date="2019-07" db="EMBL/GenBank/DDBJ databases">
        <title>complete genome sequencing of Ornithinimicrobium sp. H23M54.</title>
        <authorList>
            <person name="Bae J.-W."/>
            <person name="Lee S.-Y."/>
        </authorList>
    </citation>
    <scope>NUCLEOTIDE SEQUENCE [LARGE SCALE GENOMIC DNA]</scope>
    <source>
        <strain evidence="6 7">H23M54</strain>
    </source>
</reference>
<feature type="domain" description="HTH lysR-type" evidence="5">
    <location>
        <begin position="7"/>
        <end position="64"/>
    </location>
</feature>
<dbReference type="InterPro" id="IPR036390">
    <property type="entry name" value="WH_DNA-bd_sf"/>
</dbReference>
<sequence length="309" mass="33900">MRVPVDFSLRQLRVFRALALTEHFGRAAELLDLSQPTVSADIRSLERALRLQLFVRSRAGTALTDEGAALLPLAERILTDAGEFAEQAERLGQNSHTVRLAATPSLINHLVPALLQELDDRPARVQVEVVEVATGEVERTLAAGEADLGVGHFVEHSGHTRQARIARDEVCVLTAHGDLDPTEPVDLSALADRRLLIWPRRQHDDYFDHLVQACRERGLDPEIIESAGAVSGAQSYQLRNGTAFSLVPFDFAREASATLSYAPLDPPLFIPLQAIWRLPVANGVGEVVSTLRDVRRGRAAARSGRSARR</sequence>
<accession>A0A516GDD7</accession>
<keyword evidence="4" id="KW-0804">Transcription</keyword>
<keyword evidence="2" id="KW-0805">Transcription regulation</keyword>
<dbReference type="Gene3D" id="3.40.190.10">
    <property type="entry name" value="Periplasmic binding protein-like II"/>
    <property type="match status" value="2"/>
</dbReference>
<dbReference type="PANTHER" id="PTHR30346:SF28">
    <property type="entry name" value="HTH-TYPE TRANSCRIPTIONAL REGULATOR CYNR"/>
    <property type="match status" value="1"/>
</dbReference>
<dbReference type="OrthoDB" id="3181812at2"/>
<evidence type="ECO:0000256" key="2">
    <source>
        <dbReference type="ARBA" id="ARBA00023015"/>
    </source>
</evidence>
<dbReference type="InterPro" id="IPR036388">
    <property type="entry name" value="WH-like_DNA-bd_sf"/>
</dbReference>
<evidence type="ECO:0000256" key="1">
    <source>
        <dbReference type="ARBA" id="ARBA00009437"/>
    </source>
</evidence>
<dbReference type="Pfam" id="PF03466">
    <property type="entry name" value="LysR_substrate"/>
    <property type="match status" value="1"/>
</dbReference>
<dbReference type="FunFam" id="1.10.10.10:FF:000001">
    <property type="entry name" value="LysR family transcriptional regulator"/>
    <property type="match status" value="1"/>
</dbReference>
<protein>
    <submittedName>
        <fullName evidence="6">LysR family transcriptional regulator</fullName>
    </submittedName>
</protein>
<gene>
    <name evidence="6" type="ORF">FNH13_15220</name>
</gene>
<dbReference type="InterPro" id="IPR005119">
    <property type="entry name" value="LysR_subst-bd"/>
</dbReference>
<keyword evidence="7" id="KW-1185">Reference proteome</keyword>
<keyword evidence="3" id="KW-0238">DNA-binding</keyword>
<dbReference type="AlphaFoldDB" id="A0A516GDD7"/>
<dbReference type="GO" id="GO:0003677">
    <property type="term" value="F:DNA binding"/>
    <property type="evidence" value="ECO:0007669"/>
    <property type="project" value="UniProtKB-KW"/>
</dbReference>